<keyword evidence="2" id="KW-0723">Serine/threonine-protein kinase</keyword>
<organism evidence="12 13">
    <name type="scientific">Tritrichomonas foetus</name>
    <dbReference type="NCBI Taxonomy" id="1144522"/>
    <lineage>
        <taxon>Eukaryota</taxon>
        <taxon>Metamonada</taxon>
        <taxon>Parabasalia</taxon>
        <taxon>Tritrichomonadida</taxon>
        <taxon>Tritrichomonadidae</taxon>
        <taxon>Tritrichomonas</taxon>
    </lineage>
</organism>
<evidence type="ECO:0000256" key="4">
    <source>
        <dbReference type="ARBA" id="ARBA00022741"/>
    </source>
</evidence>
<comment type="catalytic activity">
    <reaction evidence="7">
        <text>L-threonyl-[protein] + ATP = O-phospho-L-threonyl-[protein] + ADP + H(+)</text>
        <dbReference type="Rhea" id="RHEA:46608"/>
        <dbReference type="Rhea" id="RHEA-COMP:11060"/>
        <dbReference type="Rhea" id="RHEA-COMP:11605"/>
        <dbReference type="ChEBI" id="CHEBI:15378"/>
        <dbReference type="ChEBI" id="CHEBI:30013"/>
        <dbReference type="ChEBI" id="CHEBI:30616"/>
        <dbReference type="ChEBI" id="CHEBI:61977"/>
        <dbReference type="ChEBI" id="CHEBI:456216"/>
        <dbReference type="EC" id="2.7.11.1"/>
    </reaction>
</comment>
<keyword evidence="4" id="KW-0547">Nucleotide-binding</keyword>
<keyword evidence="10" id="KW-0812">Transmembrane</keyword>
<evidence type="ECO:0000256" key="2">
    <source>
        <dbReference type="ARBA" id="ARBA00022527"/>
    </source>
</evidence>
<dbReference type="VEuPathDB" id="TrichDB:TRFO_29102"/>
<dbReference type="AlphaFoldDB" id="A0A1J4JWI2"/>
<feature type="compositionally biased region" description="Low complexity" evidence="9">
    <location>
        <begin position="413"/>
        <end position="433"/>
    </location>
</feature>
<dbReference type="InterPro" id="IPR050629">
    <property type="entry name" value="STE20/SPS1-PAK"/>
</dbReference>
<dbReference type="PANTHER" id="PTHR48012">
    <property type="entry name" value="STERILE20-LIKE KINASE, ISOFORM B-RELATED"/>
    <property type="match status" value="1"/>
</dbReference>
<keyword evidence="5" id="KW-0418">Kinase</keyword>
<dbReference type="Proteomes" id="UP000179807">
    <property type="component" value="Unassembled WGS sequence"/>
</dbReference>
<reference evidence="12" key="1">
    <citation type="submission" date="2016-10" db="EMBL/GenBank/DDBJ databases">
        <authorList>
            <person name="Benchimol M."/>
            <person name="Almeida L.G."/>
            <person name="Vasconcelos A.T."/>
            <person name="Perreira-Neves A."/>
            <person name="Rosa I.A."/>
            <person name="Tasca T."/>
            <person name="Bogo M.R."/>
            <person name="de Souza W."/>
        </authorList>
    </citation>
    <scope>NUCLEOTIDE SEQUENCE [LARGE SCALE GENOMIC DNA]</scope>
    <source>
        <strain evidence="12">K</strain>
    </source>
</reference>
<keyword evidence="13" id="KW-1185">Reference proteome</keyword>
<keyword evidence="10" id="KW-0472">Membrane</keyword>
<accession>A0A1J4JWI2</accession>
<dbReference type="EMBL" id="MLAK01000825">
    <property type="protein sequence ID" value="OHT03503.1"/>
    <property type="molecule type" value="Genomic_DNA"/>
</dbReference>
<dbReference type="Gene3D" id="1.10.510.10">
    <property type="entry name" value="Transferase(Phosphotransferase) domain 1"/>
    <property type="match status" value="1"/>
</dbReference>
<dbReference type="GeneID" id="94841284"/>
<evidence type="ECO:0000256" key="9">
    <source>
        <dbReference type="SAM" id="MobiDB-lite"/>
    </source>
</evidence>
<keyword evidence="10" id="KW-1133">Transmembrane helix</keyword>
<comment type="catalytic activity">
    <reaction evidence="8">
        <text>L-seryl-[protein] + ATP = O-phospho-L-seryl-[protein] + ADP + H(+)</text>
        <dbReference type="Rhea" id="RHEA:17989"/>
        <dbReference type="Rhea" id="RHEA-COMP:9863"/>
        <dbReference type="Rhea" id="RHEA-COMP:11604"/>
        <dbReference type="ChEBI" id="CHEBI:15378"/>
        <dbReference type="ChEBI" id="CHEBI:29999"/>
        <dbReference type="ChEBI" id="CHEBI:30616"/>
        <dbReference type="ChEBI" id="CHEBI:83421"/>
        <dbReference type="ChEBI" id="CHEBI:456216"/>
        <dbReference type="EC" id="2.7.11.1"/>
    </reaction>
</comment>
<keyword evidence="3" id="KW-0808">Transferase</keyword>
<feature type="transmembrane region" description="Helical" evidence="10">
    <location>
        <begin position="570"/>
        <end position="603"/>
    </location>
</feature>
<dbReference type="RefSeq" id="XP_068356639.1">
    <property type="nucleotide sequence ID" value="XM_068506580.1"/>
</dbReference>
<dbReference type="GO" id="GO:0005737">
    <property type="term" value="C:cytoplasm"/>
    <property type="evidence" value="ECO:0007669"/>
    <property type="project" value="TreeGrafter"/>
</dbReference>
<evidence type="ECO:0000313" key="13">
    <source>
        <dbReference type="Proteomes" id="UP000179807"/>
    </source>
</evidence>
<feature type="region of interest" description="Disordered" evidence="9">
    <location>
        <begin position="408"/>
        <end position="448"/>
    </location>
</feature>
<comment type="caution">
    <text evidence="12">The sequence shown here is derived from an EMBL/GenBank/DDBJ whole genome shotgun (WGS) entry which is preliminary data.</text>
</comment>
<dbReference type="InterPro" id="IPR011009">
    <property type="entry name" value="Kinase-like_dom_sf"/>
</dbReference>
<evidence type="ECO:0000256" key="10">
    <source>
        <dbReference type="SAM" id="Phobius"/>
    </source>
</evidence>
<evidence type="ECO:0000256" key="6">
    <source>
        <dbReference type="ARBA" id="ARBA00022840"/>
    </source>
</evidence>
<evidence type="ECO:0000313" key="12">
    <source>
        <dbReference type="EMBL" id="OHT03503.1"/>
    </source>
</evidence>
<evidence type="ECO:0000256" key="5">
    <source>
        <dbReference type="ARBA" id="ARBA00022777"/>
    </source>
</evidence>
<evidence type="ECO:0000256" key="8">
    <source>
        <dbReference type="ARBA" id="ARBA00048679"/>
    </source>
</evidence>
<feature type="domain" description="Protein kinase" evidence="11">
    <location>
        <begin position="43"/>
        <end position="327"/>
    </location>
</feature>
<proteinExistence type="inferred from homology"/>
<evidence type="ECO:0000259" key="11">
    <source>
        <dbReference type="PROSITE" id="PS50011"/>
    </source>
</evidence>
<dbReference type="GO" id="GO:0005524">
    <property type="term" value="F:ATP binding"/>
    <property type="evidence" value="ECO:0007669"/>
    <property type="project" value="UniProtKB-KW"/>
</dbReference>
<dbReference type="PANTHER" id="PTHR48012:SF10">
    <property type="entry name" value="FI20177P1"/>
    <property type="match status" value="1"/>
</dbReference>
<dbReference type="Pfam" id="PF00069">
    <property type="entry name" value="Pkinase"/>
    <property type="match status" value="1"/>
</dbReference>
<dbReference type="PROSITE" id="PS50011">
    <property type="entry name" value="PROTEIN_KINASE_DOM"/>
    <property type="match status" value="1"/>
</dbReference>
<sequence>MNSNNSVSSENGTVPQQPNPSFFKSNNNMNTIGLSKTNPNSIFQKIRIIGKSASGTIYELTHLPTGKSMAAKSIPDEIRQKSSPEYLLAEMGLLKQVTTPFTVQNFGSIIFQNHFTVVTEFCSLGSFRNIMNLTGKPLSIPQLKIVIHDLLAGVTLLHSNYLIPHQNIKASNVLLCDDGKIKIGDFKIPSSLTENIIQYIHKDSNGQLNNIENTNENQNNSENQVGINSNYEVPYWLPPEVLNGQEYTFASDSWSIGATVIELFEGAPPYAEFPPERAKNEILTRGFSGFRNGSQPPQDLVDFVTCCTSKDLKMRVPAKRLLLHPFLSNCDQINRNEAFAEFQNIDLTLSEDQNQEYDRDFLIRSQFSSFILPLEDNEITPDMIYQPVSEELSEMQINSALYNLDDSIPPLGENIDNSNSNNESDKSFSTPKAPRAPPPLPPGARKNKLLSLSHKTNKKFEIGGNRCNSAKFDRKDILLPPIWDTSGNKTPISLKSSKRLSRSAAGKKFSKLLNDAPSPKAAKELLRERSDERFLVNSSPEKAQINIQKQPTSEPQNLVDRIIRNPNAQFALLMFLMCVVIVASKYSYLLAIVMAIAILYYFAYM</sequence>
<dbReference type="SUPFAM" id="SSF56112">
    <property type="entry name" value="Protein kinase-like (PK-like)"/>
    <property type="match status" value="1"/>
</dbReference>
<name>A0A1J4JWI2_9EUKA</name>
<feature type="region of interest" description="Disordered" evidence="9">
    <location>
        <begin position="1"/>
        <end position="30"/>
    </location>
</feature>
<keyword evidence="6" id="KW-0067">ATP-binding</keyword>
<evidence type="ECO:0000256" key="3">
    <source>
        <dbReference type="ARBA" id="ARBA00022679"/>
    </source>
</evidence>
<evidence type="ECO:0000256" key="7">
    <source>
        <dbReference type="ARBA" id="ARBA00047899"/>
    </source>
</evidence>
<gene>
    <name evidence="12" type="ORF">TRFO_29102</name>
</gene>
<comment type="similarity">
    <text evidence="1">Belongs to the protein kinase superfamily. STE Ser/Thr protein kinase family. STE20 subfamily.</text>
</comment>
<protein>
    <recommendedName>
        <fullName evidence="11">Protein kinase domain-containing protein</fullName>
    </recommendedName>
</protein>
<dbReference type="InterPro" id="IPR000719">
    <property type="entry name" value="Prot_kinase_dom"/>
</dbReference>
<evidence type="ECO:0000256" key="1">
    <source>
        <dbReference type="ARBA" id="ARBA00008874"/>
    </source>
</evidence>
<dbReference type="GO" id="GO:0004674">
    <property type="term" value="F:protein serine/threonine kinase activity"/>
    <property type="evidence" value="ECO:0007669"/>
    <property type="project" value="UniProtKB-KW"/>
</dbReference>